<dbReference type="RefSeq" id="WP_107936435.1">
    <property type="nucleotide sequence ID" value="NZ_CP085009.1"/>
</dbReference>
<dbReference type="CDD" id="cd04301">
    <property type="entry name" value="NAT_SF"/>
    <property type="match status" value="1"/>
</dbReference>
<sequence length="144" mass="16801">MSIATTIIRITERAALIKSFEIMKELRTDLTLESYLELYEVMEQEGYELYALYNDREIQALAGVAIKTNFYNKKHLWVYDLVTSSASRSSGYGKELMLFLSDYASENNCVYIALESGLQRLDAHRFYEGKFAFEKFCYSFRKSL</sequence>
<dbReference type="InterPro" id="IPR016181">
    <property type="entry name" value="Acyl_CoA_acyltransferase"/>
</dbReference>
<dbReference type="InterPro" id="IPR000182">
    <property type="entry name" value="GNAT_dom"/>
</dbReference>
<comment type="caution">
    <text evidence="2">The sequence shown here is derived from an EMBL/GenBank/DDBJ whole genome shotgun (WGS) entry which is preliminary data.</text>
</comment>
<dbReference type="Proteomes" id="UP000247416">
    <property type="component" value="Unassembled WGS sequence"/>
</dbReference>
<evidence type="ECO:0000313" key="2">
    <source>
        <dbReference type="EMBL" id="PYF05662.1"/>
    </source>
</evidence>
<protein>
    <submittedName>
        <fullName evidence="2">Acetyltransferase (GNAT) family protein</fullName>
    </submittedName>
</protein>
<proteinExistence type="predicted"/>
<dbReference type="Pfam" id="PF00583">
    <property type="entry name" value="Acetyltransf_1"/>
    <property type="match status" value="1"/>
</dbReference>
<dbReference type="PROSITE" id="PS51186">
    <property type="entry name" value="GNAT"/>
    <property type="match status" value="1"/>
</dbReference>
<dbReference type="Gene3D" id="3.40.630.30">
    <property type="match status" value="1"/>
</dbReference>
<dbReference type="GO" id="GO:0016747">
    <property type="term" value="F:acyltransferase activity, transferring groups other than amino-acyl groups"/>
    <property type="evidence" value="ECO:0007669"/>
    <property type="project" value="InterPro"/>
</dbReference>
<keyword evidence="3" id="KW-1185">Reference proteome</keyword>
<gene>
    <name evidence="2" type="ORF">BJ095_11610</name>
</gene>
<name>A0A318TLE1_9BACL</name>
<evidence type="ECO:0000313" key="3">
    <source>
        <dbReference type="Proteomes" id="UP000247416"/>
    </source>
</evidence>
<dbReference type="EMBL" id="QJTJ01000016">
    <property type="protein sequence ID" value="PYF05662.1"/>
    <property type="molecule type" value="Genomic_DNA"/>
</dbReference>
<dbReference type="OrthoDB" id="9805924at2"/>
<evidence type="ECO:0000259" key="1">
    <source>
        <dbReference type="PROSITE" id="PS51186"/>
    </source>
</evidence>
<reference evidence="2 3" key="1">
    <citation type="submission" date="2018-06" db="EMBL/GenBank/DDBJ databases">
        <title>Genomic Encyclopedia of Archaeal and Bacterial Type Strains, Phase II (KMG-II): from individual species to whole genera.</title>
        <authorList>
            <person name="Goeker M."/>
        </authorList>
    </citation>
    <scope>NUCLEOTIDE SEQUENCE [LARGE SCALE GENOMIC DNA]</scope>
    <source>
        <strain evidence="2 3">KACC 16626</strain>
    </source>
</reference>
<keyword evidence="2" id="KW-0808">Transferase</keyword>
<dbReference type="AlphaFoldDB" id="A0A318TLE1"/>
<organism evidence="2 3">
    <name type="scientific">Ureibacillus chungkukjangi</name>
    <dbReference type="NCBI Taxonomy" id="1202712"/>
    <lineage>
        <taxon>Bacteria</taxon>
        <taxon>Bacillati</taxon>
        <taxon>Bacillota</taxon>
        <taxon>Bacilli</taxon>
        <taxon>Bacillales</taxon>
        <taxon>Caryophanaceae</taxon>
        <taxon>Ureibacillus</taxon>
    </lineage>
</organism>
<accession>A0A318TLE1</accession>
<feature type="domain" description="N-acetyltransferase" evidence="1">
    <location>
        <begin position="6"/>
        <end position="144"/>
    </location>
</feature>
<dbReference type="SUPFAM" id="SSF55729">
    <property type="entry name" value="Acyl-CoA N-acyltransferases (Nat)"/>
    <property type="match status" value="1"/>
</dbReference>